<evidence type="ECO:0000313" key="1">
    <source>
        <dbReference type="EMBL" id="SFP29029.1"/>
    </source>
</evidence>
<dbReference type="AlphaFoldDB" id="A0A1I5P4N2"/>
<name>A0A1I5P4N2_9GAMM</name>
<organism evidence="1 2">
    <name type="scientific">Ectopseudomonas composti</name>
    <dbReference type="NCBI Taxonomy" id="658457"/>
    <lineage>
        <taxon>Bacteria</taxon>
        <taxon>Pseudomonadati</taxon>
        <taxon>Pseudomonadota</taxon>
        <taxon>Gammaproteobacteria</taxon>
        <taxon>Pseudomonadales</taxon>
        <taxon>Pseudomonadaceae</taxon>
        <taxon>Ectopseudomonas</taxon>
    </lineage>
</organism>
<proteinExistence type="predicted"/>
<dbReference type="RefSeq" id="WP_074939831.1">
    <property type="nucleotide sequence ID" value="NZ_FOWP01000008.1"/>
</dbReference>
<protein>
    <submittedName>
        <fullName evidence="1">Uncharacterized protein</fullName>
    </submittedName>
</protein>
<dbReference type="STRING" id="658457.SAMN05216601_10869"/>
<sequence length="140" mass="15235">MNLGKARDPLRLVALLTGDTAASAAVLEALGERAETATEALADSVWGSTLERGLQGLEINLMVCSPLLPANIPERYRLRAIALMTDDPLTRLVLLQILGEAEPQARMELAESCWSPAMTDDALERERLARELGVELLLNQ</sequence>
<dbReference type="OrthoDB" id="9967563at2"/>
<reference evidence="1 2" key="1">
    <citation type="submission" date="2016-10" db="EMBL/GenBank/DDBJ databases">
        <authorList>
            <person name="de Groot N.N."/>
        </authorList>
    </citation>
    <scope>NUCLEOTIDE SEQUENCE [LARGE SCALE GENOMIC DNA]</scope>
    <source>
        <strain evidence="1 2">CCUG 59231</strain>
    </source>
</reference>
<dbReference type="Proteomes" id="UP000182400">
    <property type="component" value="Unassembled WGS sequence"/>
</dbReference>
<dbReference type="EMBL" id="FOWP01000008">
    <property type="protein sequence ID" value="SFP29029.1"/>
    <property type="molecule type" value="Genomic_DNA"/>
</dbReference>
<gene>
    <name evidence="1" type="ORF">SAMN05216601_10869</name>
</gene>
<accession>A0A1I5P4N2</accession>
<evidence type="ECO:0000313" key="2">
    <source>
        <dbReference type="Proteomes" id="UP000182400"/>
    </source>
</evidence>